<organism evidence="2 3">
    <name type="scientific">Geodia barretti</name>
    <name type="common">Barrett's horny sponge</name>
    <dbReference type="NCBI Taxonomy" id="519541"/>
    <lineage>
        <taxon>Eukaryota</taxon>
        <taxon>Metazoa</taxon>
        <taxon>Porifera</taxon>
        <taxon>Demospongiae</taxon>
        <taxon>Heteroscleromorpha</taxon>
        <taxon>Tetractinellida</taxon>
        <taxon>Astrophorina</taxon>
        <taxon>Geodiidae</taxon>
        <taxon>Geodia</taxon>
    </lineage>
</organism>
<dbReference type="NCBIfam" id="NF001937">
    <property type="entry name" value="PRK00714.1-4"/>
    <property type="match status" value="1"/>
</dbReference>
<dbReference type="InterPro" id="IPR000086">
    <property type="entry name" value="NUDIX_hydrolase_dom"/>
</dbReference>
<dbReference type="InterPro" id="IPR015797">
    <property type="entry name" value="NUDIX_hydrolase-like_dom_sf"/>
</dbReference>
<reference evidence="2" key="1">
    <citation type="submission" date="2023-03" db="EMBL/GenBank/DDBJ databases">
        <authorList>
            <person name="Steffen K."/>
            <person name="Cardenas P."/>
        </authorList>
    </citation>
    <scope>NUCLEOTIDE SEQUENCE</scope>
</reference>
<evidence type="ECO:0000259" key="1">
    <source>
        <dbReference type="PROSITE" id="PS51462"/>
    </source>
</evidence>
<keyword evidence="3" id="KW-1185">Reference proteome</keyword>
<sequence length="114" mass="13602">MYRELKEELGLDPSDVREVARMGSWVSYKLPARHRRASSPRCIGQKQLWWLLRLCSSEESIRLEQSEKPEFDDWQWVDYWLPLEKVVLFKREVYSQVLSEFQNSAGLRVAGKLR</sequence>
<evidence type="ECO:0000313" key="2">
    <source>
        <dbReference type="EMBL" id="CAI8028430.1"/>
    </source>
</evidence>
<name>A0AA35SE55_GEOBA</name>
<dbReference type="AlphaFoldDB" id="A0AA35SE55"/>
<dbReference type="Proteomes" id="UP001174909">
    <property type="component" value="Unassembled WGS sequence"/>
</dbReference>
<gene>
    <name evidence="2" type="ORF">GBAR_LOCUS16212</name>
</gene>
<dbReference type="Gene3D" id="3.90.79.10">
    <property type="entry name" value="Nucleoside Triphosphate Pyrophosphohydrolase"/>
    <property type="match status" value="1"/>
</dbReference>
<proteinExistence type="predicted"/>
<protein>
    <submittedName>
        <fullName evidence="2">RNA pyrophosphohydrolase</fullName>
    </submittedName>
</protein>
<dbReference type="EMBL" id="CASHTH010002334">
    <property type="protein sequence ID" value="CAI8028430.1"/>
    <property type="molecule type" value="Genomic_DNA"/>
</dbReference>
<dbReference type="SUPFAM" id="SSF55811">
    <property type="entry name" value="Nudix"/>
    <property type="match status" value="1"/>
</dbReference>
<dbReference type="Pfam" id="PF00293">
    <property type="entry name" value="NUDIX"/>
    <property type="match status" value="1"/>
</dbReference>
<evidence type="ECO:0000313" key="3">
    <source>
        <dbReference type="Proteomes" id="UP001174909"/>
    </source>
</evidence>
<dbReference type="PROSITE" id="PS51462">
    <property type="entry name" value="NUDIX"/>
    <property type="match status" value="1"/>
</dbReference>
<comment type="caution">
    <text evidence="2">The sequence shown here is derived from an EMBL/GenBank/DDBJ whole genome shotgun (WGS) entry which is preliminary data.</text>
</comment>
<accession>A0AA35SE55</accession>
<feature type="domain" description="Nudix hydrolase" evidence="1">
    <location>
        <begin position="1"/>
        <end position="99"/>
    </location>
</feature>